<evidence type="ECO:0000313" key="2">
    <source>
        <dbReference type="Proteomes" id="UP000785679"/>
    </source>
</evidence>
<gene>
    <name evidence="1" type="ORF">FGO68_gene15730</name>
</gene>
<protein>
    <submittedName>
        <fullName evidence="1">Uncharacterized protein</fullName>
    </submittedName>
</protein>
<proteinExistence type="predicted"/>
<name>A0A8J8TB72_HALGN</name>
<sequence>MSKKAPYLAQLCLLNQHPHMKIEGTDFNISKLFSENASFEFVLYKDRSYFLSIGYNQFPIISDLSMIREFRVLG</sequence>
<organism evidence="1 2">
    <name type="scientific">Halteria grandinella</name>
    <dbReference type="NCBI Taxonomy" id="5974"/>
    <lineage>
        <taxon>Eukaryota</taxon>
        <taxon>Sar</taxon>
        <taxon>Alveolata</taxon>
        <taxon>Ciliophora</taxon>
        <taxon>Intramacronucleata</taxon>
        <taxon>Spirotrichea</taxon>
        <taxon>Stichotrichia</taxon>
        <taxon>Sporadotrichida</taxon>
        <taxon>Halteriidae</taxon>
        <taxon>Halteria</taxon>
    </lineage>
</organism>
<dbReference type="EMBL" id="RRYP01000081">
    <property type="protein sequence ID" value="TNV88068.1"/>
    <property type="molecule type" value="Genomic_DNA"/>
</dbReference>
<keyword evidence="2" id="KW-1185">Reference proteome</keyword>
<evidence type="ECO:0000313" key="1">
    <source>
        <dbReference type="EMBL" id="TNV88068.1"/>
    </source>
</evidence>
<dbReference type="AlphaFoldDB" id="A0A8J8TB72"/>
<comment type="caution">
    <text evidence="1">The sequence shown here is derived from an EMBL/GenBank/DDBJ whole genome shotgun (WGS) entry which is preliminary data.</text>
</comment>
<reference evidence="1" key="1">
    <citation type="submission" date="2019-06" db="EMBL/GenBank/DDBJ databases">
        <authorList>
            <person name="Zheng W."/>
        </authorList>
    </citation>
    <scope>NUCLEOTIDE SEQUENCE</scope>
    <source>
        <strain evidence="1">QDHG01</strain>
    </source>
</reference>
<accession>A0A8J8TB72</accession>
<dbReference type="Proteomes" id="UP000785679">
    <property type="component" value="Unassembled WGS sequence"/>
</dbReference>